<dbReference type="GO" id="GO:0016747">
    <property type="term" value="F:acyltransferase activity, transferring groups other than amino-acyl groups"/>
    <property type="evidence" value="ECO:0007669"/>
    <property type="project" value="InterPro"/>
</dbReference>
<name>Q316L6_OLEA2</name>
<proteinExistence type="predicted"/>
<dbReference type="Pfam" id="PF13673">
    <property type="entry name" value="Acetyltransf_10"/>
    <property type="match status" value="1"/>
</dbReference>
<dbReference type="Proteomes" id="UP000002710">
    <property type="component" value="Chromosome"/>
</dbReference>
<evidence type="ECO:0000313" key="5">
    <source>
        <dbReference type="Proteomes" id="UP000002710"/>
    </source>
</evidence>
<evidence type="ECO:0000256" key="1">
    <source>
        <dbReference type="ARBA" id="ARBA00022679"/>
    </source>
</evidence>
<dbReference type="PANTHER" id="PTHR43800:SF1">
    <property type="entry name" value="PEPTIDYL-LYSINE N-ACETYLTRANSFERASE YJAB"/>
    <property type="match status" value="1"/>
</dbReference>
<dbReference type="KEGG" id="dde:Dde_0329"/>
<keyword evidence="1 4" id="KW-0808">Transferase</keyword>
<dbReference type="AlphaFoldDB" id="Q316L6"/>
<feature type="domain" description="N-acetyltransferase" evidence="3">
    <location>
        <begin position="1"/>
        <end position="144"/>
    </location>
</feature>
<dbReference type="PANTHER" id="PTHR43800">
    <property type="entry name" value="PEPTIDYL-LYSINE N-ACETYLTRANSFERASE YJAB"/>
    <property type="match status" value="1"/>
</dbReference>
<keyword evidence="2" id="KW-0012">Acyltransferase</keyword>
<keyword evidence="5" id="KW-1185">Reference proteome</keyword>
<evidence type="ECO:0000259" key="3">
    <source>
        <dbReference type="PROSITE" id="PS51186"/>
    </source>
</evidence>
<dbReference type="InterPro" id="IPR016181">
    <property type="entry name" value="Acyl_CoA_acyltransferase"/>
</dbReference>
<dbReference type="HOGENOM" id="CLU_013985_21_2_7"/>
<sequence>MSIRPATRRDTEAILDIWLEASIAAHSFIDAAFWRDNIEAMRTVYLPSATTVCVYDTPQGITGFYALHKRHLAALFVAPRRQRNGTGRCLFAHALRQAGGLTLNVYAENRQACDFYLAQGCTIAARNTDPHTGRAEYIMTCAPAEG</sequence>
<dbReference type="STRING" id="207559.Dde_0329"/>
<gene>
    <name evidence="4" type="ordered locus">Dde_0329</name>
</gene>
<dbReference type="Gene3D" id="3.40.630.30">
    <property type="match status" value="1"/>
</dbReference>
<accession>Q316L6</accession>
<protein>
    <submittedName>
        <fullName evidence="4">GCN5-related N-acetyltransferase</fullName>
    </submittedName>
</protein>
<dbReference type="PROSITE" id="PS51186">
    <property type="entry name" value="GNAT"/>
    <property type="match status" value="1"/>
</dbReference>
<dbReference type="EMBL" id="CP000112">
    <property type="protein sequence ID" value="ABB37130.1"/>
    <property type="molecule type" value="Genomic_DNA"/>
</dbReference>
<reference evidence="4 5" key="1">
    <citation type="journal article" date="2011" name="J. Bacteriol.">
        <title>Complete genome sequence and updated annotation of Desulfovibrio alaskensis G20.</title>
        <authorList>
            <person name="Hauser L.J."/>
            <person name="Land M.L."/>
            <person name="Brown S.D."/>
            <person name="Larimer F."/>
            <person name="Keller K.L."/>
            <person name="Rapp-Giles B.J."/>
            <person name="Price M.N."/>
            <person name="Lin M."/>
            <person name="Bruce D.C."/>
            <person name="Detter J.C."/>
            <person name="Tapia R."/>
            <person name="Han C.S."/>
            <person name="Goodwin L.A."/>
            <person name="Cheng J.F."/>
            <person name="Pitluck S."/>
            <person name="Copeland A."/>
            <person name="Lucas S."/>
            <person name="Nolan M."/>
            <person name="Lapidus A.L."/>
            <person name="Palumbo A.V."/>
            <person name="Wall J.D."/>
        </authorList>
    </citation>
    <scope>NUCLEOTIDE SEQUENCE [LARGE SCALE GENOMIC DNA]</scope>
    <source>
        <strain evidence="5">ATCC BAA 1058 / DSM 17464 / G20</strain>
    </source>
</reference>
<dbReference type="InterPro" id="IPR000182">
    <property type="entry name" value="GNAT_dom"/>
</dbReference>
<organism evidence="4 5">
    <name type="scientific">Oleidesulfovibrio alaskensis (strain ATCC BAA-1058 / DSM 17464 / G20)</name>
    <name type="common">Desulfovibrio alaskensis</name>
    <dbReference type="NCBI Taxonomy" id="207559"/>
    <lineage>
        <taxon>Bacteria</taxon>
        <taxon>Pseudomonadati</taxon>
        <taxon>Thermodesulfobacteriota</taxon>
        <taxon>Desulfovibrionia</taxon>
        <taxon>Desulfovibrionales</taxon>
        <taxon>Desulfovibrionaceae</taxon>
        <taxon>Oleidesulfovibrio</taxon>
    </lineage>
</organism>
<evidence type="ECO:0000256" key="2">
    <source>
        <dbReference type="ARBA" id="ARBA00023315"/>
    </source>
</evidence>
<dbReference type="eggNOG" id="COG0456">
    <property type="taxonomic scope" value="Bacteria"/>
</dbReference>
<dbReference type="RefSeq" id="WP_011366471.1">
    <property type="nucleotide sequence ID" value="NC_007519.1"/>
</dbReference>
<dbReference type="SUPFAM" id="SSF55729">
    <property type="entry name" value="Acyl-CoA N-acyltransferases (Nat)"/>
    <property type="match status" value="1"/>
</dbReference>
<evidence type="ECO:0000313" key="4">
    <source>
        <dbReference type="EMBL" id="ABB37130.1"/>
    </source>
</evidence>